<organism evidence="2 3">
    <name type="scientific">Synaphobranchus kaupii</name>
    <name type="common">Kaup's arrowtooth eel</name>
    <dbReference type="NCBI Taxonomy" id="118154"/>
    <lineage>
        <taxon>Eukaryota</taxon>
        <taxon>Metazoa</taxon>
        <taxon>Chordata</taxon>
        <taxon>Craniata</taxon>
        <taxon>Vertebrata</taxon>
        <taxon>Euteleostomi</taxon>
        <taxon>Actinopterygii</taxon>
        <taxon>Neopterygii</taxon>
        <taxon>Teleostei</taxon>
        <taxon>Anguilliformes</taxon>
        <taxon>Synaphobranchidae</taxon>
        <taxon>Synaphobranchus</taxon>
    </lineage>
</organism>
<keyword evidence="3" id="KW-1185">Reference proteome</keyword>
<evidence type="ECO:0000313" key="3">
    <source>
        <dbReference type="Proteomes" id="UP001152622"/>
    </source>
</evidence>
<dbReference type="EMBL" id="JAINUF010000014">
    <property type="protein sequence ID" value="KAJ8342461.1"/>
    <property type="molecule type" value="Genomic_DNA"/>
</dbReference>
<evidence type="ECO:0000313" key="2">
    <source>
        <dbReference type="EMBL" id="KAJ8342461.1"/>
    </source>
</evidence>
<comment type="caution">
    <text evidence="2">The sequence shown here is derived from an EMBL/GenBank/DDBJ whole genome shotgun (WGS) entry which is preliminary data.</text>
</comment>
<feature type="compositionally biased region" description="Polar residues" evidence="1">
    <location>
        <begin position="165"/>
        <end position="181"/>
    </location>
</feature>
<accession>A0A9Q1EP72</accession>
<feature type="compositionally biased region" description="Basic and acidic residues" evidence="1">
    <location>
        <begin position="53"/>
        <end position="67"/>
    </location>
</feature>
<name>A0A9Q1EP72_SYNKA</name>
<gene>
    <name evidence="2" type="ORF">SKAU_G00323890</name>
</gene>
<proteinExistence type="predicted"/>
<dbReference type="Proteomes" id="UP001152622">
    <property type="component" value="Chromosome 14"/>
</dbReference>
<reference evidence="2" key="1">
    <citation type="journal article" date="2023" name="Science">
        <title>Genome structures resolve the early diversification of teleost fishes.</title>
        <authorList>
            <person name="Parey E."/>
            <person name="Louis A."/>
            <person name="Montfort J."/>
            <person name="Bouchez O."/>
            <person name="Roques C."/>
            <person name="Iampietro C."/>
            <person name="Lluch J."/>
            <person name="Castinel A."/>
            <person name="Donnadieu C."/>
            <person name="Desvignes T."/>
            <person name="Floi Bucao C."/>
            <person name="Jouanno E."/>
            <person name="Wen M."/>
            <person name="Mejri S."/>
            <person name="Dirks R."/>
            <person name="Jansen H."/>
            <person name="Henkel C."/>
            <person name="Chen W.J."/>
            <person name="Zahm M."/>
            <person name="Cabau C."/>
            <person name="Klopp C."/>
            <person name="Thompson A.W."/>
            <person name="Robinson-Rechavi M."/>
            <person name="Braasch I."/>
            <person name="Lecointre G."/>
            <person name="Bobe J."/>
            <person name="Postlethwait J.H."/>
            <person name="Berthelot C."/>
            <person name="Roest Crollius H."/>
            <person name="Guiguen Y."/>
        </authorList>
    </citation>
    <scope>NUCLEOTIDE SEQUENCE</scope>
    <source>
        <strain evidence="2">WJC10195</strain>
    </source>
</reference>
<feature type="compositionally biased region" description="Polar residues" evidence="1">
    <location>
        <begin position="136"/>
        <end position="149"/>
    </location>
</feature>
<dbReference type="AlphaFoldDB" id="A0A9Q1EP72"/>
<sequence>MEWAQITLLPPPGGDLYQPKAELQRARDCPLYFSLQSREEAANVAHVASIDESESRFGSRSSRERIDIPGGHYAEAPSQTQRPFHRLSGTVRPRSRGSPYAPRGTANSSSFPQRRAGKALRARTSYSTVGPWRVTGRNQSSGNLSTTPVTMKPAVSQHCRPPGTGTCNPSDTGPSLRSQQAPLPVSL</sequence>
<protein>
    <submittedName>
        <fullName evidence="2">Uncharacterized protein</fullName>
    </submittedName>
</protein>
<feature type="region of interest" description="Disordered" evidence="1">
    <location>
        <begin position="50"/>
        <end position="187"/>
    </location>
</feature>
<evidence type="ECO:0000256" key="1">
    <source>
        <dbReference type="SAM" id="MobiDB-lite"/>
    </source>
</evidence>